<organism evidence="1 2">
    <name type="scientific">Naganishia vaughanmartiniae</name>
    <dbReference type="NCBI Taxonomy" id="1424756"/>
    <lineage>
        <taxon>Eukaryota</taxon>
        <taxon>Fungi</taxon>
        <taxon>Dikarya</taxon>
        <taxon>Basidiomycota</taxon>
        <taxon>Agaricomycotina</taxon>
        <taxon>Tremellomycetes</taxon>
        <taxon>Filobasidiales</taxon>
        <taxon>Filobasidiaceae</taxon>
        <taxon>Naganishia</taxon>
    </lineage>
</organism>
<name>A0ACC2X913_9TREE</name>
<gene>
    <name evidence="1" type="ORF">QFC22_003467</name>
</gene>
<accession>A0ACC2X913</accession>
<comment type="caution">
    <text evidence="1">The sequence shown here is derived from an EMBL/GenBank/DDBJ whole genome shotgun (WGS) entry which is preliminary data.</text>
</comment>
<dbReference type="EMBL" id="JASBWU010000008">
    <property type="protein sequence ID" value="KAJ9119757.1"/>
    <property type="molecule type" value="Genomic_DNA"/>
</dbReference>
<proteinExistence type="predicted"/>
<evidence type="ECO:0000313" key="2">
    <source>
        <dbReference type="Proteomes" id="UP001243375"/>
    </source>
</evidence>
<reference evidence="1" key="1">
    <citation type="submission" date="2023-04" db="EMBL/GenBank/DDBJ databases">
        <title>Draft Genome sequencing of Naganishia species isolated from polar environments using Oxford Nanopore Technology.</title>
        <authorList>
            <person name="Leo P."/>
            <person name="Venkateswaran K."/>
        </authorList>
    </citation>
    <scope>NUCLEOTIDE SEQUENCE</scope>
    <source>
        <strain evidence="1">MNA-CCFEE 5425</strain>
    </source>
</reference>
<dbReference type="Proteomes" id="UP001243375">
    <property type="component" value="Unassembled WGS sequence"/>
</dbReference>
<sequence>MLTVSDDPNADVANAISGYREGDKLKAKIVSIDTETNKISFGIKPSYFSSEDFGQTDADKSTVDDKMDVSEDEEEEDAMDTDAEVDNDDDENDEDEDEMDEDDMLMLGDDASGDELEDEESGDEVR</sequence>
<protein>
    <submittedName>
        <fullName evidence="1">Uncharacterized protein</fullName>
    </submittedName>
</protein>
<evidence type="ECO:0000313" key="1">
    <source>
        <dbReference type="EMBL" id="KAJ9119757.1"/>
    </source>
</evidence>
<keyword evidence="2" id="KW-1185">Reference proteome</keyword>